<dbReference type="AlphaFoldDB" id="A0A7R6STT9"/>
<dbReference type="EMBL" id="AP014545">
    <property type="protein sequence ID" value="BBB26987.1"/>
    <property type="molecule type" value="Genomic_DNA"/>
</dbReference>
<dbReference type="PANTHER" id="PTHR35936:SF25">
    <property type="entry name" value="ABC TRANSPORTER SUBSTRATE-BINDING PROTEIN"/>
    <property type="match status" value="1"/>
</dbReference>
<dbReference type="KEGG" id="ajp:AMJAP_2398"/>
<protein>
    <submittedName>
        <fullName evidence="4">Solute-binding protein</fullName>
    </submittedName>
</protein>
<dbReference type="SUPFAM" id="SSF53850">
    <property type="entry name" value="Periplasmic binding protein-like II"/>
    <property type="match status" value="1"/>
</dbReference>
<evidence type="ECO:0000313" key="5">
    <source>
        <dbReference type="Proteomes" id="UP000595663"/>
    </source>
</evidence>
<evidence type="ECO:0000256" key="1">
    <source>
        <dbReference type="ARBA" id="ARBA00010333"/>
    </source>
</evidence>
<evidence type="ECO:0000313" key="4">
    <source>
        <dbReference type="EMBL" id="BBB26987.1"/>
    </source>
</evidence>
<dbReference type="PANTHER" id="PTHR35936">
    <property type="entry name" value="MEMBRANE-BOUND LYTIC MUREIN TRANSGLYCOSYLASE F"/>
    <property type="match status" value="1"/>
</dbReference>
<dbReference type="Proteomes" id="UP000595663">
    <property type="component" value="Chromosome"/>
</dbReference>
<dbReference type="OrthoDB" id="370676at2"/>
<keyword evidence="2" id="KW-0732">Signal</keyword>
<dbReference type="RefSeq" id="WP_019620213.1">
    <property type="nucleotide sequence ID" value="NZ_AP014545.1"/>
</dbReference>
<comment type="similarity">
    <text evidence="1">Belongs to the bacterial solute-binding protein 3 family.</text>
</comment>
<dbReference type="Gene3D" id="3.40.190.10">
    <property type="entry name" value="Periplasmic binding protein-like II"/>
    <property type="match status" value="2"/>
</dbReference>
<dbReference type="InterPro" id="IPR001638">
    <property type="entry name" value="Solute-binding_3/MltF_N"/>
</dbReference>
<evidence type="ECO:0000256" key="2">
    <source>
        <dbReference type="ARBA" id="ARBA00022729"/>
    </source>
</evidence>
<gene>
    <name evidence="4" type="ORF">AMJAP_2398</name>
</gene>
<organism evidence="4 5">
    <name type="scientific">Amphritea japonica ATCC BAA-1530</name>
    <dbReference type="NCBI Taxonomy" id="1278309"/>
    <lineage>
        <taxon>Bacteria</taxon>
        <taxon>Pseudomonadati</taxon>
        <taxon>Pseudomonadota</taxon>
        <taxon>Gammaproteobacteria</taxon>
        <taxon>Oceanospirillales</taxon>
        <taxon>Oceanospirillaceae</taxon>
        <taxon>Amphritea</taxon>
    </lineage>
</organism>
<proteinExistence type="inferred from homology"/>
<feature type="domain" description="Solute-binding protein family 3/N-terminal" evidence="3">
    <location>
        <begin position="30"/>
        <end position="250"/>
    </location>
</feature>
<name>A0A7R6STT9_9GAMM</name>
<reference evidence="4 5" key="1">
    <citation type="journal article" date="2008" name="Int. J. Syst. Evol. Microbiol.">
        <title>Amphritea japonica sp. nov. and Amphritea balenae sp. nov., isolated from the sediment adjacent to sperm whale carcasses off Kagoshima, Japan.</title>
        <authorList>
            <person name="Miyazaki M."/>
            <person name="Nogi Y."/>
            <person name="Fujiwara Y."/>
            <person name="Kawato M."/>
            <person name="Nagahama T."/>
            <person name="Kubokawa K."/>
            <person name="Horikoshi K."/>
        </authorList>
    </citation>
    <scope>NUCLEOTIDE SEQUENCE [LARGE SCALE GENOMIC DNA]</scope>
    <source>
        <strain evidence="4 5">ATCC BAA-1530</strain>
    </source>
</reference>
<accession>A0A7R6STT9</accession>
<keyword evidence="5" id="KW-1185">Reference proteome</keyword>
<sequence length="264" mass="30111">MTRSGQWWLIVLLSAVLILLSSTSYSRTLKACGHPFYPPVSWVSDQQLKGLAPAVTQQLFAELGYSVKLRAGYNWKRCLLEVQQGNADIVVAAYRIPSRESYLWFSSQPVIADQLALFVNRKTPPPFNNLDDLQGKVAGLLLGDSFGESLDQFLLQNTRIEYVSRNRQNFEKLADQKIDFMPIGLLSGRLQSRKLGFHEQVMPLIYRVSTEFYFLAVGKSSGLQQHLPFINRRLQEMHLNGTINRLTDHYSLLYLDQTAAEPRQ</sequence>
<evidence type="ECO:0000259" key="3">
    <source>
        <dbReference type="Pfam" id="PF00497"/>
    </source>
</evidence>
<dbReference type="Pfam" id="PF00497">
    <property type="entry name" value="SBP_bac_3"/>
    <property type="match status" value="1"/>
</dbReference>